<reference evidence="1" key="1">
    <citation type="submission" date="2018-08" db="EMBL/GenBank/DDBJ databases">
        <authorList>
            <consortium name="GenomeTrakr network: Whole genome sequencing for foodborne pathogen traceback"/>
        </authorList>
    </citation>
    <scope>NUCLEOTIDE SEQUENCE [LARGE SCALE GENOMIC DNA]</scope>
    <source>
        <strain evidence="1">FMA0132</strain>
    </source>
</reference>
<evidence type="ECO:0000313" key="1">
    <source>
        <dbReference type="EMBL" id="MIE71539.1"/>
    </source>
</evidence>
<sequence length="254" mass="29009">MMMNKILALSILSFSLSGCITPSYEKSRDLESAKTLQEKRDVLLKWSPFEIKTRGVNDPYNVDEARRRYLEHGEESESFLTGLISSCYSSASDICAYKYYVDANNKNWEEIKKKQAKVAELYTNQLIEERLKKTPVKKGDLFYCKVAINPVEKLIDSGLRAEVKDNVTNFGVIFSNGSQIISPTLKVTDPASGLRTAISENRTETFIAEYDGAGYVVTTYNKYIFTRILGGKYIRNYEYLDDAVRFQMYDCKKA</sequence>
<evidence type="ECO:0008006" key="2">
    <source>
        <dbReference type="Google" id="ProtNLM"/>
    </source>
</evidence>
<dbReference type="Proteomes" id="UP000885362">
    <property type="component" value="Unassembled WGS sequence"/>
</dbReference>
<gene>
    <name evidence="1" type="ORF">EL06_19465</name>
</gene>
<protein>
    <recommendedName>
        <fullName evidence="2">Lipoprotein</fullName>
    </recommendedName>
</protein>
<accession>A0A6C8Y1Z8</accession>
<dbReference type="PROSITE" id="PS51257">
    <property type="entry name" value="PROKAR_LIPOPROTEIN"/>
    <property type="match status" value="1"/>
</dbReference>
<dbReference type="AlphaFoldDB" id="A0A6C8Y1Z8"/>
<dbReference type="EMBL" id="RSHK01000021">
    <property type="protein sequence ID" value="MIE71539.1"/>
    <property type="molecule type" value="Genomic_DNA"/>
</dbReference>
<proteinExistence type="predicted"/>
<name>A0A6C8Y1Z8_SALDZ</name>
<organism evidence="1">
    <name type="scientific">Salmonella diarizonae</name>
    <dbReference type="NCBI Taxonomy" id="59204"/>
    <lineage>
        <taxon>Bacteria</taxon>
        <taxon>Pseudomonadati</taxon>
        <taxon>Pseudomonadota</taxon>
        <taxon>Gammaproteobacteria</taxon>
        <taxon>Enterobacterales</taxon>
        <taxon>Enterobacteriaceae</taxon>
        <taxon>Salmonella</taxon>
    </lineage>
</organism>
<comment type="caution">
    <text evidence="1">The sequence shown here is derived from an EMBL/GenBank/DDBJ whole genome shotgun (WGS) entry which is preliminary data.</text>
</comment>